<keyword evidence="2" id="KW-1185">Reference proteome</keyword>
<name>A0ACB8P5G1_CITSI</name>
<sequence length="424" mass="46622">MDSLLANYASSDEEEEQQKQQQSSQSKPVSFSSSSSTKAASSLFSSLPQPKSSPLFSSIPQPKQQQQTNKNPVSKTLTSNNFDDHDEEEKESKKPTSNSNKPSSIFSSLPQPKTQTSSQQTLNPLEKTTKRVVQFKPPLPIQSSNFSDDDDEDDEEKERKKRKQAEFLNQSSSVKSFLSSIPAPKSSAALGSGHSSSGSGRRSIIDTEAPASSSVGFGAENEAGTGQDAVNHENYDVGTDQNVDSYANYDQSVENYGNYEAGIDPSYVNYGIDQNVHSGDASSYMNYGGYSSYGDYNGYGDYGQYEAATTTVQEPAMVAESVVRMEGKRGRKEIPTEIVEVKQDELMKNRPSEDKAKLTGIAFGPSYLVRPLPVSVKVKPSKLHKRKHQIGSLFFDMKQKEMELAERRAKGLLTKAQTHGKYGW</sequence>
<accession>A0ACB8P5G1</accession>
<dbReference type="Proteomes" id="UP000829398">
    <property type="component" value="Chromosome 1"/>
</dbReference>
<comment type="caution">
    <text evidence="1">The sequence shown here is derived from an EMBL/GenBank/DDBJ whole genome shotgun (WGS) entry which is preliminary data.</text>
</comment>
<dbReference type="EMBL" id="CM039170">
    <property type="protein sequence ID" value="KAH9805698.1"/>
    <property type="molecule type" value="Genomic_DNA"/>
</dbReference>
<evidence type="ECO:0000313" key="1">
    <source>
        <dbReference type="EMBL" id="KAH9805698.1"/>
    </source>
</evidence>
<proteinExistence type="predicted"/>
<organism evidence="1 2">
    <name type="scientific">Citrus sinensis</name>
    <name type="common">Sweet orange</name>
    <name type="synonym">Citrus aurantium var. sinensis</name>
    <dbReference type="NCBI Taxonomy" id="2711"/>
    <lineage>
        <taxon>Eukaryota</taxon>
        <taxon>Viridiplantae</taxon>
        <taxon>Streptophyta</taxon>
        <taxon>Embryophyta</taxon>
        <taxon>Tracheophyta</taxon>
        <taxon>Spermatophyta</taxon>
        <taxon>Magnoliopsida</taxon>
        <taxon>eudicotyledons</taxon>
        <taxon>Gunneridae</taxon>
        <taxon>Pentapetalae</taxon>
        <taxon>rosids</taxon>
        <taxon>malvids</taxon>
        <taxon>Sapindales</taxon>
        <taxon>Rutaceae</taxon>
        <taxon>Aurantioideae</taxon>
        <taxon>Citrus</taxon>
    </lineage>
</organism>
<evidence type="ECO:0000313" key="2">
    <source>
        <dbReference type="Proteomes" id="UP000829398"/>
    </source>
</evidence>
<gene>
    <name evidence="1" type="ORF">KPL71_002501</name>
</gene>
<protein>
    <submittedName>
        <fullName evidence="1">Proline-rich protein prcc</fullName>
    </submittedName>
</protein>
<reference evidence="2" key="1">
    <citation type="journal article" date="2023" name="Hortic. Res.">
        <title>A chromosome-level phased genome enabling allele-level studies in sweet orange: a case study on citrus Huanglongbing tolerance.</title>
        <authorList>
            <person name="Wu B."/>
            <person name="Yu Q."/>
            <person name="Deng Z."/>
            <person name="Duan Y."/>
            <person name="Luo F."/>
            <person name="Gmitter F. Jr."/>
        </authorList>
    </citation>
    <scope>NUCLEOTIDE SEQUENCE [LARGE SCALE GENOMIC DNA]</scope>
    <source>
        <strain evidence="2">cv. Valencia</strain>
    </source>
</reference>